<keyword evidence="2" id="KW-1185">Reference proteome</keyword>
<protein>
    <submittedName>
        <fullName evidence="1">Tetratricopeptide repeat protein</fullName>
    </submittedName>
</protein>
<proteinExistence type="predicted"/>
<dbReference type="SUPFAM" id="SSF53335">
    <property type="entry name" value="S-adenosyl-L-methionine-dependent methyltransferases"/>
    <property type="match status" value="1"/>
</dbReference>
<dbReference type="InterPro" id="IPR029063">
    <property type="entry name" value="SAM-dependent_MTases_sf"/>
</dbReference>
<organism evidence="1 2">
    <name type="scientific">Chrysochromulina tobinii</name>
    <dbReference type="NCBI Taxonomy" id="1460289"/>
    <lineage>
        <taxon>Eukaryota</taxon>
        <taxon>Haptista</taxon>
        <taxon>Haptophyta</taxon>
        <taxon>Prymnesiophyceae</taxon>
        <taxon>Prymnesiales</taxon>
        <taxon>Chrysochromulinaceae</taxon>
        <taxon>Chrysochromulina</taxon>
    </lineage>
</organism>
<evidence type="ECO:0000313" key="1">
    <source>
        <dbReference type="EMBL" id="KOO23097.1"/>
    </source>
</evidence>
<gene>
    <name evidence="1" type="ORF">Ctob_003086</name>
</gene>
<dbReference type="AlphaFoldDB" id="A0A0M0J9S2"/>
<dbReference type="Pfam" id="PF13489">
    <property type="entry name" value="Methyltransf_23"/>
    <property type="match status" value="1"/>
</dbReference>
<sequence>MPNRFTPHLPDHIKAKVVVHTADFTNDEALLRKNCFNGKSVPHIDVVDDAQVLSNVADSSYDGLMAFHVLEHMADPIGALKAWLRVVRPGGCILFAVPDACAERQNGDRLRLPPTPEHLVSDHRFALKHKHKAAPLLSRSDRIHGTESSISQGVFILEIAAWVLANRPTELQMRQFANSAEFAKQAPCPGAPLTAQRPAHRLMSWLRTVHRNHDVHQSHFHAWDVPAMREMLETARPWLAETSAFRTIDLVSAQSGPFQMQELHVALERVAVGQSRVRV</sequence>
<name>A0A0M0J9S2_9EUKA</name>
<dbReference type="EMBL" id="JWZX01003220">
    <property type="protein sequence ID" value="KOO23097.1"/>
    <property type="molecule type" value="Genomic_DNA"/>
</dbReference>
<comment type="caution">
    <text evidence="1">The sequence shown here is derived from an EMBL/GenBank/DDBJ whole genome shotgun (WGS) entry which is preliminary data.</text>
</comment>
<reference evidence="2" key="1">
    <citation type="journal article" date="2015" name="PLoS Genet.">
        <title>Genome Sequence and Transcriptome Analyses of Chrysochromulina tobin: Metabolic Tools for Enhanced Algal Fitness in the Prominent Order Prymnesiales (Haptophyceae).</title>
        <authorList>
            <person name="Hovde B.T."/>
            <person name="Deodato C.R."/>
            <person name="Hunsperger H.M."/>
            <person name="Ryken S.A."/>
            <person name="Yost W."/>
            <person name="Jha R.K."/>
            <person name="Patterson J."/>
            <person name="Monnat R.J. Jr."/>
            <person name="Barlow S.B."/>
            <person name="Starkenburg S.R."/>
            <person name="Cattolico R.A."/>
        </authorList>
    </citation>
    <scope>NUCLEOTIDE SEQUENCE</scope>
    <source>
        <strain evidence="2">CCMP291</strain>
    </source>
</reference>
<evidence type="ECO:0000313" key="2">
    <source>
        <dbReference type="Proteomes" id="UP000037460"/>
    </source>
</evidence>
<accession>A0A0M0J9S2</accession>
<dbReference type="Gene3D" id="3.40.50.150">
    <property type="entry name" value="Vaccinia Virus protein VP39"/>
    <property type="match status" value="1"/>
</dbReference>
<dbReference type="OrthoDB" id="10017101at2759"/>
<dbReference type="Proteomes" id="UP000037460">
    <property type="component" value="Unassembled WGS sequence"/>
</dbReference>